<feature type="compositionally biased region" description="Polar residues" evidence="1">
    <location>
        <begin position="151"/>
        <end position="160"/>
    </location>
</feature>
<dbReference type="EMBL" id="CP041730">
    <property type="protein sequence ID" value="QDQ24963.1"/>
    <property type="molecule type" value="Genomic_DNA"/>
</dbReference>
<evidence type="ECO:0000259" key="2">
    <source>
        <dbReference type="Pfam" id="PF12728"/>
    </source>
</evidence>
<dbReference type="OrthoDB" id="4807798at2"/>
<dbReference type="Pfam" id="PF12728">
    <property type="entry name" value="HTH_17"/>
    <property type="match status" value="1"/>
</dbReference>
<protein>
    <submittedName>
        <fullName evidence="3">Helix-turn-helix domain-containing protein</fullName>
    </submittedName>
</protein>
<dbReference type="AlphaFoldDB" id="A0A516S9Y0"/>
<feature type="region of interest" description="Disordered" evidence="1">
    <location>
        <begin position="141"/>
        <end position="160"/>
    </location>
</feature>
<keyword evidence="4" id="KW-1185">Reference proteome</keyword>
<dbReference type="KEGG" id="cari:FNU76_00590"/>
<name>A0A516S9Y0_9NEIS</name>
<gene>
    <name evidence="3" type="ORF">FNU76_00590</name>
</gene>
<feature type="domain" description="Helix-turn-helix" evidence="2">
    <location>
        <begin position="48"/>
        <end position="95"/>
    </location>
</feature>
<evidence type="ECO:0000256" key="1">
    <source>
        <dbReference type="SAM" id="MobiDB-lite"/>
    </source>
</evidence>
<evidence type="ECO:0000313" key="3">
    <source>
        <dbReference type="EMBL" id="QDQ24963.1"/>
    </source>
</evidence>
<evidence type="ECO:0000313" key="4">
    <source>
        <dbReference type="Proteomes" id="UP000317550"/>
    </source>
</evidence>
<reference evidence="4" key="1">
    <citation type="submission" date="2019-07" db="EMBL/GenBank/DDBJ databases">
        <title>Chitinimonas sp. nov., isolated from Ny-Alesund, arctica soil.</title>
        <authorList>
            <person name="Xu Q."/>
            <person name="Peng F."/>
        </authorList>
    </citation>
    <scope>NUCLEOTIDE SEQUENCE [LARGE SCALE GENOMIC DNA]</scope>
    <source>
        <strain evidence="4">R3-44</strain>
    </source>
</reference>
<proteinExistence type="predicted"/>
<organism evidence="3 4">
    <name type="scientific">Chitinimonas arctica</name>
    <dbReference type="NCBI Taxonomy" id="2594795"/>
    <lineage>
        <taxon>Bacteria</taxon>
        <taxon>Pseudomonadati</taxon>
        <taxon>Pseudomonadota</taxon>
        <taxon>Betaproteobacteria</taxon>
        <taxon>Neisseriales</taxon>
        <taxon>Chitinibacteraceae</taxon>
        <taxon>Chitinimonas</taxon>
    </lineage>
</organism>
<dbReference type="InterPro" id="IPR041657">
    <property type="entry name" value="HTH_17"/>
</dbReference>
<sequence>MGCASKQQSFTKRCKLWLQREQLSLRYYLGSRRATACVRVWRMQVQTYTLEQAAALAQCHPETLRNKIKASEAPGRKIGRAYVILENDLAAYLRGEYVRPGQAAAPQEISACPSTHAKLAAFGTSILSVQAGRELDALLGPKTKRPRRSTMIASKATSGE</sequence>
<dbReference type="Proteomes" id="UP000317550">
    <property type="component" value="Chromosome"/>
</dbReference>
<accession>A0A516S9Y0</accession>